<dbReference type="InParanoid" id="A0A0C3DLR7"/>
<evidence type="ECO:0000313" key="2">
    <source>
        <dbReference type="Proteomes" id="UP000053989"/>
    </source>
</evidence>
<dbReference type="Proteomes" id="UP000053989">
    <property type="component" value="Unassembled WGS sequence"/>
</dbReference>
<organism evidence="1 2">
    <name type="scientific">Scleroderma citrinum Foug A</name>
    <dbReference type="NCBI Taxonomy" id="1036808"/>
    <lineage>
        <taxon>Eukaryota</taxon>
        <taxon>Fungi</taxon>
        <taxon>Dikarya</taxon>
        <taxon>Basidiomycota</taxon>
        <taxon>Agaricomycotina</taxon>
        <taxon>Agaricomycetes</taxon>
        <taxon>Agaricomycetidae</taxon>
        <taxon>Boletales</taxon>
        <taxon>Sclerodermatineae</taxon>
        <taxon>Sclerodermataceae</taxon>
        <taxon>Scleroderma</taxon>
    </lineage>
</organism>
<name>A0A0C3DLR7_9AGAM</name>
<dbReference type="EMBL" id="KN822107">
    <property type="protein sequence ID" value="KIM56991.1"/>
    <property type="molecule type" value="Genomic_DNA"/>
</dbReference>
<proteinExistence type="predicted"/>
<dbReference type="HOGENOM" id="CLU_103053_1_0_1"/>
<evidence type="ECO:0000313" key="1">
    <source>
        <dbReference type="EMBL" id="KIM56991.1"/>
    </source>
</evidence>
<accession>A0A0C3DLR7</accession>
<dbReference type="AlphaFoldDB" id="A0A0C3DLR7"/>
<gene>
    <name evidence="1" type="ORF">SCLCIDRAFT_10584</name>
</gene>
<dbReference type="OrthoDB" id="3165318at2759"/>
<sequence>MSSGKTMEFVTDNLGKEAALVLTFDGEQDASGKSYIDYFPVVYRVLYFPAEGPAAARVDVVSHHRNRLAFAAVQLLPYNNSVVTSTYVDIAEGLHTSLRKEDGILTFSPAEKSQTQPIPPSSVIATNETDAKQMIALGFDSNGSAKSLVVFNVDPGQSATIKFNPRLRVYVTSKYQESAVLRGPVSVRPILDVDVSQIGESMRFALTYDATRDTFSLNTVD</sequence>
<keyword evidence="2" id="KW-1185">Reference proteome</keyword>
<reference evidence="1 2" key="1">
    <citation type="submission" date="2014-04" db="EMBL/GenBank/DDBJ databases">
        <authorList>
            <consortium name="DOE Joint Genome Institute"/>
            <person name="Kuo A."/>
            <person name="Kohler A."/>
            <person name="Nagy L.G."/>
            <person name="Floudas D."/>
            <person name="Copeland A."/>
            <person name="Barry K.W."/>
            <person name="Cichocki N."/>
            <person name="Veneault-Fourrey C."/>
            <person name="LaButti K."/>
            <person name="Lindquist E.A."/>
            <person name="Lipzen A."/>
            <person name="Lundell T."/>
            <person name="Morin E."/>
            <person name="Murat C."/>
            <person name="Sun H."/>
            <person name="Tunlid A."/>
            <person name="Henrissat B."/>
            <person name="Grigoriev I.V."/>
            <person name="Hibbett D.S."/>
            <person name="Martin F."/>
            <person name="Nordberg H.P."/>
            <person name="Cantor M.N."/>
            <person name="Hua S.X."/>
        </authorList>
    </citation>
    <scope>NUCLEOTIDE SEQUENCE [LARGE SCALE GENOMIC DNA]</scope>
    <source>
        <strain evidence="1 2">Foug A</strain>
    </source>
</reference>
<reference evidence="2" key="2">
    <citation type="submission" date="2015-01" db="EMBL/GenBank/DDBJ databases">
        <title>Evolutionary Origins and Diversification of the Mycorrhizal Mutualists.</title>
        <authorList>
            <consortium name="DOE Joint Genome Institute"/>
            <consortium name="Mycorrhizal Genomics Consortium"/>
            <person name="Kohler A."/>
            <person name="Kuo A."/>
            <person name="Nagy L.G."/>
            <person name="Floudas D."/>
            <person name="Copeland A."/>
            <person name="Barry K.W."/>
            <person name="Cichocki N."/>
            <person name="Veneault-Fourrey C."/>
            <person name="LaButti K."/>
            <person name="Lindquist E.A."/>
            <person name="Lipzen A."/>
            <person name="Lundell T."/>
            <person name="Morin E."/>
            <person name="Murat C."/>
            <person name="Riley R."/>
            <person name="Ohm R."/>
            <person name="Sun H."/>
            <person name="Tunlid A."/>
            <person name="Henrissat B."/>
            <person name="Grigoriev I.V."/>
            <person name="Hibbett D.S."/>
            <person name="Martin F."/>
        </authorList>
    </citation>
    <scope>NUCLEOTIDE SEQUENCE [LARGE SCALE GENOMIC DNA]</scope>
    <source>
        <strain evidence="2">Foug A</strain>
    </source>
</reference>
<protein>
    <submittedName>
        <fullName evidence="1">Uncharacterized protein</fullName>
    </submittedName>
</protein>